<reference evidence="2 3" key="1">
    <citation type="submission" date="2017-06" db="EMBL/GenBank/DDBJ databases">
        <authorList>
            <person name="Kim H.J."/>
            <person name="Triplett B.A."/>
        </authorList>
    </citation>
    <scope>NUCLEOTIDE SEQUENCE [LARGE SCALE GENOMIC DNA]</scope>
    <source>
        <strain evidence="2 3">CGMCC 4.1858</strain>
    </source>
</reference>
<evidence type="ECO:0000313" key="3">
    <source>
        <dbReference type="Proteomes" id="UP000198280"/>
    </source>
</evidence>
<sequence length="193" mass="21256">MEKTHRPRKVGFLIMGAEQPQQAEGHVHTDHPGRYLARLREWAGTAGSRPQPERLAEWSDTHGTIDFEGGRCTLQAGPDALTLRVEAADRNGLRRIQRLITERLRETGGPDAPPVTWQPAVTVTPHPRHRTKLGIAAVVVLVVAAHLGLGGLLLASGPWKHWALAAVLAALLAKTAYMLRRRTVRRGQARQAR</sequence>
<evidence type="ECO:0000256" key="1">
    <source>
        <dbReference type="SAM" id="Phobius"/>
    </source>
</evidence>
<keyword evidence="1" id="KW-0472">Membrane</keyword>
<keyword evidence="1" id="KW-0812">Transmembrane</keyword>
<dbReference type="Proteomes" id="UP000198280">
    <property type="component" value="Unassembled WGS sequence"/>
</dbReference>
<feature type="transmembrane region" description="Helical" evidence="1">
    <location>
        <begin position="161"/>
        <end position="179"/>
    </location>
</feature>
<keyword evidence="1" id="KW-1133">Transmembrane helix</keyword>
<evidence type="ECO:0008006" key="4">
    <source>
        <dbReference type="Google" id="ProtNLM"/>
    </source>
</evidence>
<dbReference type="AlphaFoldDB" id="A0A239KDS4"/>
<dbReference type="EMBL" id="FZOF01000015">
    <property type="protein sequence ID" value="SNT16130.1"/>
    <property type="molecule type" value="Genomic_DNA"/>
</dbReference>
<dbReference type="OrthoDB" id="9806511at2"/>
<proteinExistence type="predicted"/>
<accession>A0A239KDS4</accession>
<name>A0A239KDS4_9ACTN</name>
<dbReference type="InterPro" id="IPR014543">
    <property type="entry name" value="UCP028291"/>
</dbReference>
<organism evidence="2 3">
    <name type="scientific">Actinacidiphila glaucinigra</name>
    <dbReference type="NCBI Taxonomy" id="235986"/>
    <lineage>
        <taxon>Bacteria</taxon>
        <taxon>Bacillati</taxon>
        <taxon>Actinomycetota</taxon>
        <taxon>Actinomycetes</taxon>
        <taxon>Kitasatosporales</taxon>
        <taxon>Streptomycetaceae</taxon>
        <taxon>Actinacidiphila</taxon>
    </lineage>
</organism>
<protein>
    <recommendedName>
        <fullName evidence="4">DUF2218 domain-containing protein</fullName>
    </recommendedName>
</protein>
<dbReference type="Pfam" id="PF09981">
    <property type="entry name" value="DUF2218"/>
    <property type="match status" value="1"/>
</dbReference>
<feature type="transmembrane region" description="Helical" evidence="1">
    <location>
        <begin position="133"/>
        <end position="155"/>
    </location>
</feature>
<gene>
    <name evidence="2" type="ORF">SAMN05216252_115135</name>
</gene>
<keyword evidence="3" id="KW-1185">Reference proteome</keyword>
<evidence type="ECO:0000313" key="2">
    <source>
        <dbReference type="EMBL" id="SNT16130.1"/>
    </source>
</evidence>
<dbReference type="Gene3D" id="3.30.310.50">
    <property type="entry name" value="Alpha-D-phosphohexomutase, C-terminal domain"/>
    <property type="match status" value="1"/>
</dbReference>